<organism evidence="1">
    <name type="scientific">Candidatus Kentrum sp. LFY</name>
    <dbReference type="NCBI Taxonomy" id="2126342"/>
    <lineage>
        <taxon>Bacteria</taxon>
        <taxon>Pseudomonadati</taxon>
        <taxon>Pseudomonadota</taxon>
        <taxon>Gammaproteobacteria</taxon>
        <taxon>Candidatus Kentrum</taxon>
    </lineage>
</organism>
<dbReference type="AlphaFoldDB" id="A0A450V7K5"/>
<accession>A0A450V7K5</accession>
<proteinExistence type="predicted"/>
<name>A0A450V7K5_9GAMM</name>
<protein>
    <submittedName>
        <fullName evidence="1">Uncharacterized protein</fullName>
    </submittedName>
</protein>
<reference evidence="1" key="1">
    <citation type="submission" date="2019-02" db="EMBL/GenBank/DDBJ databases">
        <authorList>
            <person name="Gruber-Vodicka R. H."/>
            <person name="Seah K. B. B."/>
        </authorList>
    </citation>
    <scope>NUCLEOTIDE SEQUENCE</scope>
    <source>
        <strain evidence="1">BECK_M6</strain>
    </source>
</reference>
<gene>
    <name evidence="1" type="ORF">BECKLFY1418A_GA0070994_11261</name>
</gene>
<sequence length="616" mass="65772">MNPTLVIWGIQATLRAAQAGANLYGEHARDRKIYLPDLELPEGNRRHQVGDFLDENRGLIGEYPALKACWNNEIEQIGTKDIDKIDAAYAVILEHEAKRKLTTPGSNKDVTRRDAKIFAGGAMIEQWRKDRQPPSPFIRFALTLTDIGLEFVAANPSILGASSRGEKLIVAFATKLSDLIPNELDKFGPKVDFADRVFGIFLRAGLTTLTDNANVVFRDEDIAELVAGIAMPVVEALPNDIASQIDYRELVDALAGPAAAAAFKLLAENTEGYLGRNFADNKALGAVTSALFTQIEVTSRDSSIAKVFNEQGIIDLYKAALGVAIERPALFIGSDSKKLFKDLLSGTVGVLQAHPRLKGPINASFASMVVTAVGGNAPMLLKLDPRDPWETVAIRALGQVTDSLSEALDESNGSIKGALKTFSDGQLLELGRIVLEQAAKTPGMLGANNVEVRAILSGMAAAMAADDNLLLSADEWIEIAAVAAEQAAANPGRLFSIDTNDPENALAVTLIKSVLEVANDAWSNSGGRTGDTLLFGETLHTAIDAVLYGLAGNISGATNNTAKVDQFLNDLLQRAKTKPEKFGSEGLMKVFTALVGNVLADGVLPTEDKINEALAT</sequence>
<evidence type="ECO:0000313" key="1">
    <source>
        <dbReference type="EMBL" id="VFK00795.1"/>
    </source>
</evidence>
<dbReference type="EMBL" id="CAADFH010000126">
    <property type="protein sequence ID" value="VFK00795.1"/>
    <property type="molecule type" value="Genomic_DNA"/>
</dbReference>